<evidence type="ECO:0000256" key="1">
    <source>
        <dbReference type="SAM" id="MobiDB-lite"/>
    </source>
</evidence>
<gene>
    <name evidence="2" type="ORF">LTR78_005664</name>
</gene>
<dbReference type="EMBL" id="JAUTXT010000019">
    <property type="protein sequence ID" value="KAK3674578.1"/>
    <property type="molecule type" value="Genomic_DNA"/>
</dbReference>
<proteinExistence type="predicted"/>
<protein>
    <submittedName>
        <fullName evidence="2">Uncharacterized protein</fullName>
    </submittedName>
</protein>
<dbReference type="AlphaFoldDB" id="A0AAE1C1G5"/>
<comment type="caution">
    <text evidence="2">The sequence shown here is derived from an EMBL/GenBank/DDBJ whole genome shotgun (WGS) entry which is preliminary data.</text>
</comment>
<reference evidence="2" key="1">
    <citation type="submission" date="2023-07" db="EMBL/GenBank/DDBJ databases">
        <title>Black Yeasts Isolated from many extreme environments.</title>
        <authorList>
            <person name="Coleine C."/>
            <person name="Stajich J.E."/>
            <person name="Selbmann L."/>
        </authorList>
    </citation>
    <scope>NUCLEOTIDE SEQUENCE</scope>
    <source>
        <strain evidence="2">CCFEE 5485</strain>
    </source>
</reference>
<name>A0AAE1C1G5_9PEZI</name>
<sequence length="219" mass="23568">MAFHGVFSRPCQYATSAARKEAVSVTGQLPIPPHTSSTLVVHNESPILHATANTKLVPTDTSAVTRVKPGKASYKWSASIQRKILRVRRFLPIPPGLIAKDLENAGGPSTQTTNKAIVAITGVAKPCDDLLKDAQSRGTKAELFQEDDTDPSVQSAFQLRGKLDDDKSQASTYTPMGAVVGFDDHPLSALSSEDMLDSVGSRQVPDKETDIIQSRKQSK</sequence>
<organism evidence="2 3">
    <name type="scientific">Recurvomyces mirabilis</name>
    <dbReference type="NCBI Taxonomy" id="574656"/>
    <lineage>
        <taxon>Eukaryota</taxon>
        <taxon>Fungi</taxon>
        <taxon>Dikarya</taxon>
        <taxon>Ascomycota</taxon>
        <taxon>Pezizomycotina</taxon>
        <taxon>Dothideomycetes</taxon>
        <taxon>Dothideomycetidae</taxon>
        <taxon>Mycosphaerellales</taxon>
        <taxon>Teratosphaeriaceae</taxon>
        <taxon>Recurvomyces</taxon>
    </lineage>
</organism>
<accession>A0AAE1C1G5</accession>
<evidence type="ECO:0000313" key="3">
    <source>
        <dbReference type="Proteomes" id="UP001274830"/>
    </source>
</evidence>
<evidence type="ECO:0000313" key="2">
    <source>
        <dbReference type="EMBL" id="KAK3674578.1"/>
    </source>
</evidence>
<keyword evidence="3" id="KW-1185">Reference proteome</keyword>
<dbReference type="Proteomes" id="UP001274830">
    <property type="component" value="Unassembled WGS sequence"/>
</dbReference>
<feature type="region of interest" description="Disordered" evidence="1">
    <location>
        <begin position="195"/>
        <end position="219"/>
    </location>
</feature>